<keyword evidence="1" id="KW-0175">Coiled coil</keyword>
<protein>
    <submittedName>
        <fullName evidence="3">Uncharacterized protein</fullName>
    </submittedName>
</protein>
<evidence type="ECO:0000256" key="1">
    <source>
        <dbReference type="SAM" id="Coils"/>
    </source>
</evidence>
<keyword evidence="4" id="KW-1185">Reference proteome</keyword>
<evidence type="ECO:0000256" key="2">
    <source>
        <dbReference type="SAM" id="MobiDB-lite"/>
    </source>
</evidence>
<dbReference type="KEGG" id="pfy:PFICI_03843"/>
<organism evidence="3 4">
    <name type="scientific">Pestalotiopsis fici (strain W106-1 / CGMCC3.15140)</name>
    <dbReference type="NCBI Taxonomy" id="1229662"/>
    <lineage>
        <taxon>Eukaryota</taxon>
        <taxon>Fungi</taxon>
        <taxon>Dikarya</taxon>
        <taxon>Ascomycota</taxon>
        <taxon>Pezizomycotina</taxon>
        <taxon>Sordariomycetes</taxon>
        <taxon>Xylariomycetidae</taxon>
        <taxon>Amphisphaeriales</taxon>
        <taxon>Sporocadaceae</taxon>
        <taxon>Pestalotiopsis</taxon>
    </lineage>
</organism>
<proteinExistence type="predicted"/>
<name>W3XIC6_PESFW</name>
<evidence type="ECO:0000313" key="4">
    <source>
        <dbReference type="Proteomes" id="UP000030651"/>
    </source>
</evidence>
<gene>
    <name evidence="3" type="ORF">PFICI_03843</name>
</gene>
<feature type="region of interest" description="Disordered" evidence="2">
    <location>
        <begin position="1"/>
        <end position="50"/>
    </location>
</feature>
<dbReference type="GeneID" id="19268856"/>
<dbReference type="OrthoDB" id="8954335at2759"/>
<dbReference type="RefSeq" id="XP_007830615.1">
    <property type="nucleotide sequence ID" value="XM_007832424.1"/>
</dbReference>
<feature type="coiled-coil region" evidence="1">
    <location>
        <begin position="67"/>
        <end position="152"/>
    </location>
</feature>
<dbReference type="AlphaFoldDB" id="W3XIC6"/>
<reference evidence="4" key="1">
    <citation type="journal article" date="2015" name="BMC Genomics">
        <title>Genomic and transcriptomic analysis of the endophytic fungus Pestalotiopsis fici reveals its lifestyle and high potential for synthesis of natural products.</title>
        <authorList>
            <person name="Wang X."/>
            <person name="Zhang X."/>
            <person name="Liu L."/>
            <person name="Xiang M."/>
            <person name="Wang W."/>
            <person name="Sun X."/>
            <person name="Che Y."/>
            <person name="Guo L."/>
            <person name="Liu G."/>
            <person name="Guo L."/>
            <person name="Wang C."/>
            <person name="Yin W.B."/>
            <person name="Stadler M."/>
            <person name="Zhang X."/>
            <person name="Liu X."/>
        </authorList>
    </citation>
    <scope>NUCLEOTIDE SEQUENCE [LARGE SCALE GENOMIC DNA]</scope>
    <source>
        <strain evidence="4">W106-1 / CGMCC3.15140</strain>
    </source>
</reference>
<evidence type="ECO:0000313" key="3">
    <source>
        <dbReference type="EMBL" id="ETS85818.1"/>
    </source>
</evidence>
<dbReference type="Proteomes" id="UP000030651">
    <property type="component" value="Unassembled WGS sequence"/>
</dbReference>
<dbReference type="InParanoid" id="W3XIC6"/>
<accession>W3XIC6</accession>
<dbReference type="EMBL" id="KI912110">
    <property type="protein sequence ID" value="ETS85818.1"/>
    <property type="molecule type" value="Genomic_DNA"/>
</dbReference>
<sequence>MWRGFSNNGPRYDPDAYNEATYQQRPPPRWGPEPARFDSTPRQREWNTERGRWERERQDFTWQTETLQQMTEALRQSERNAEQALERERQRHAFELQAAECSNERLRAQMNTLLSSKDEEWYQLRQKLDQCHIAYQQEIEQIKANQETIQRENFDLHYDLQQMSLQSPIESEDVLAPDTHYTATSDEVWRSQFSLCLQGQCCSFVSLKKHQWQYCTNPSKDSYG</sequence>
<dbReference type="HOGENOM" id="CLU_1235402_0_0_1"/>
<feature type="compositionally biased region" description="Basic and acidic residues" evidence="2">
    <location>
        <begin position="35"/>
        <end position="50"/>
    </location>
</feature>